<organism evidence="1">
    <name type="scientific">Dermatophagoides farinae</name>
    <name type="common">American house dust mite</name>
    <dbReference type="NCBI Taxonomy" id="6954"/>
    <lineage>
        <taxon>Eukaryota</taxon>
        <taxon>Metazoa</taxon>
        <taxon>Ecdysozoa</taxon>
        <taxon>Arthropoda</taxon>
        <taxon>Chelicerata</taxon>
        <taxon>Arachnida</taxon>
        <taxon>Acari</taxon>
        <taxon>Acariformes</taxon>
        <taxon>Sarcoptiformes</taxon>
        <taxon>Astigmata</taxon>
        <taxon>Psoroptidia</taxon>
        <taxon>Analgoidea</taxon>
        <taxon>Pyroglyphidae</taxon>
        <taxon>Dermatophagoidinae</taxon>
        <taxon>Dermatophagoides</taxon>
    </lineage>
</organism>
<protein>
    <submittedName>
        <fullName evidence="1">Uncharacterized protein</fullName>
    </submittedName>
</protein>
<name>A0A9D4SEH3_DERFA</name>
<comment type="caution">
    <text evidence="1">The sequence shown here is derived from an EMBL/GenBank/DDBJ whole genome shotgun (WGS) entry which is preliminary data.</text>
</comment>
<reference evidence="1" key="2">
    <citation type="journal article" date="2021" name="World Allergy Organ. J.">
        <title>Chromosome-level assembly of Dermatophagoides farinae genome and transcriptome reveals two novel allergens Der f 37 and Der f 39.</title>
        <authorList>
            <person name="Chen J."/>
            <person name="Cai Z."/>
            <person name="Fan D."/>
            <person name="Hu J."/>
            <person name="Hou Y."/>
            <person name="He Y."/>
            <person name="Zhang Z."/>
            <person name="Zhao Z."/>
            <person name="Gao P."/>
            <person name="Hu W."/>
            <person name="Sun J."/>
            <person name="Li J."/>
            <person name="Ji K."/>
        </authorList>
    </citation>
    <scope>NUCLEOTIDE SEQUENCE</scope>
    <source>
        <strain evidence="1">JKM2019</strain>
    </source>
</reference>
<accession>A0A9D4SEH3</accession>
<reference evidence="1" key="1">
    <citation type="submission" date="2020-06" db="EMBL/GenBank/DDBJ databases">
        <authorList>
            <person name="Ji K."/>
            <person name="Li J."/>
        </authorList>
    </citation>
    <scope>NUCLEOTIDE SEQUENCE</scope>
    <source>
        <strain evidence="1">JKM2019</strain>
        <tissue evidence="1">Whole body</tissue>
    </source>
</reference>
<gene>
    <name evidence="1" type="ORF">HUG17_2769</name>
</gene>
<dbReference type="Proteomes" id="UP000828236">
    <property type="component" value="Unassembled WGS sequence"/>
</dbReference>
<proteinExistence type="predicted"/>
<evidence type="ECO:0000313" key="1">
    <source>
        <dbReference type="EMBL" id="KAH7638736.1"/>
    </source>
</evidence>
<dbReference type="EMBL" id="SDOV01000007">
    <property type="protein sequence ID" value="KAH7638736.1"/>
    <property type="molecule type" value="Genomic_DNA"/>
</dbReference>
<sequence length="82" mass="9618">MQKAFTLLQQSEFTQRWINFEMMKSMSDIMCLSNEPHIIVSDLFDDEVLGFFQHRNHCRIVGPLVITYGDDEFCPSPQYSIP</sequence>
<dbReference type="AlphaFoldDB" id="A0A9D4SEH3"/>